<dbReference type="AlphaFoldDB" id="A0A5P2DVY1"/>
<reference evidence="10 11" key="1">
    <citation type="submission" date="2018-05" db="EMBL/GenBank/DDBJ databases">
        <title>Streptomyces venezuelae.</title>
        <authorList>
            <person name="Kim W."/>
            <person name="Lee N."/>
            <person name="Cho B.-K."/>
        </authorList>
    </citation>
    <scope>NUCLEOTIDE SEQUENCE [LARGE SCALE GENOMIC DNA]</scope>
    <source>
        <strain evidence="10 11">ATCC 21018</strain>
    </source>
</reference>
<protein>
    <submittedName>
        <fullName evidence="10">MFS transporter</fullName>
    </submittedName>
</protein>
<keyword evidence="4 8" id="KW-0812">Transmembrane</keyword>
<comment type="subcellular location">
    <subcellularLocation>
        <location evidence="1">Cell membrane</location>
        <topology evidence="1">Multi-pass membrane protein</topology>
    </subcellularLocation>
</comment>
<evidence type="ECO:0000256" key="5">
    <source>
        <dbReference type="ARBA" id="ARBA00022989"/>
    </source>
</evidence>
<keyword evidence="6 8" id="KW-0472">Membrane</keyword>
<gene>
    <name evidence="10" type="ORF">DEJ51_33250</name>
</gene>
<evidence type="ECO:0000256" key="3">
    <source>
        <dbReference type="ARBA" id="ARBA00022475"/>
    </source>
</evidence>
<dbReference type="PROSITE" id="PS50850">
    <property type="entry name" value="MFS"/>
    <property type="match status" value="1"/>
</dbReference>
<evidence type="ECO:0000256" key="7">
    <source>
        <dbReference type="ARBA" id="ARBA00023251"/>
    </source>
</evidence>
<feature type="transmembrane region" description="Helical" evidence="8">
    <location>
        <begin position="309"/>
        <end position="329"/>
    </location>
</feature>
<evidence type="ECO:0000256" key="8">
    <source>
        <dbReference type="SAM" id="Phobius"/>
    </source>
</evidence>
<dbReference type="PANTHER" id="PTHR42718:SF47">
    <property type="entry name" value="METHYL VIOLOGEN RESISTANCE PROTEIN SMVA"/>
    <property type="match status" value="1"/>
</dbReference>
<dbReference type="GO" id="GO:0022857">
    <property type="term" value="F:transmembrane transporter activity"/>
    <property type="evidence" value="ECO:0007669"/>
    <property type="project" value="InterPro"/>
</dbReference>
<dbReference type="InterPro" id="IPR036259">
    <property type="entry name" value="MFS_trans_sf"/>
</dbReference>
<feature type="transmembrane region" description="Helical" evidence="8">
    <location>
        <begin position="12"/>
        <end position="35"/>
    </location>
</feature>
<feature type="transmembrane region" description="Helical" evidence="8">
    <location>
        <begin position="231"/>
        <end position="247"/>
    </location>
</feature>
<dbReference type="GO" id="GO:0005886">
    <property type="term" value="C:plasma membrane"/>
    <property type="evidence" value="ECO:0007669"/>
    <property type="project" value="UniProtKB-SubCell"/>
</dbReference>
<feature type="transmembrane region" description="Helical" evidence="8">
    <location>
        <begin position="200"/>
        <end position="219"/>
    </location>
</feature>
<feature type="transmembrane region" description="Helical" evidence="8">
    <location>
        <begin position="79"/>
        <end position="98"/>
    </location>
</feature>
<proteinExistence type="predicted"/>
<evidence type="ECO:0000259" key="9">
    <source>
        <dbReference type="PROSITE" id="PS50850"/>
    </source>
</evidence>
<feature type="transmembrane region" description="Helical" evidence="8">
    <location>
        <begin position="137"/>
        <end position="160"/>
    </location>
</feature>
<evidence type="ECO:0000256" key="1">
    <source>
        <dbReference type="ARBA" id="ARBA00004651"/>
    </source>
</evidence>
<dbReference type="Gene3D" id="1.20.1720.10">
    <property type="entry name" value="Multidrug resistance protein D"/>
    <property type="match status" value="1"/>
</dbReference>
<organism evidence="10 11">
    <name type="scientific">Streptomyces venezuelae</name>
    <dbReference type="NCBI Taxonomy" id="54571"/>
    <lineage>
        <taxon>Bacteria</taxon>
        <taxon>Bacillati</taxon>
        <taxon>Actinomycetota</taxon>
        <taxon>Actinomycetes</taxon>
        <taxon>Kitasatosporales</taxon>
        <taxon>Streptomycetaceae</taxon>
        <taxon>Streptomyces</taxon>
    </lineage>
</organism>
<evidence type="ECO:0000313" key="10">
    <source>
        <dbReference type="EMBL" id="QES59372.1"/>
    </source>
</evidence>
<accession>A0A5P2DVY1</accession>
<keyword evidence="2" id="KW-0813">Transport</keyword>
<feature type="transmembrane region" description="Helical" evidence="8">
    <location>
        <begin position="473"/>
        <end position="497"/>
    </location>
</feature>
<keyword evidence="3" id="KW-1003">Cell membrane</keyword>
<dbReference type="CDD" id="cd17321">
    <property type="entry name" value="MFS_MMR_MDR_like"/>
    <property type="match status" value="1"/>
</dbReference>
<keyword evidence="7" id="KW-0046">Antibiotic resistance</keyword>
<feature type="transmembrane region" description="Helical" evidence="8">
    <location>
        <begin position="364"/>
        <end position="392"/>
    </location>
</feature>
<dbReference type="SUPFAM" id="SSF103473">
    <property type="entry name" value="MFS general substrate transporter"/>
    <property type="match status" value="1"/>
</dbReference>
<dbReference type="GO" id="GO:0046677">
    <property type="term" value="P:response to antibiotic"/>
    <property type="evidence" value="ECO:0007669"/>
    <property type="project" value="UniProtKB-KW"/>
</dbReference>
<feature type="transmembrane region" description="Helical" evidence="8">
    <location>
        <begin position="268"/>
        <end position="289"/>
    </location>
</feature>
<evidence type="ECO:0000256" key="2">
    <source>
        <dbReference type="ARBA" id="ARBA00022448"/>
    </source>
</evidence>
<feature type="domain" description="Major facilitator superfamily (MFS) profile" evidence="9">
    <location>
        <begin position="13"/>
        <end position="501"/>
    </location>
</feature>
<evidence type="ECO:0000256" key="6">
    <source>
        <dbReference type="ARBA" id="ARBA00023136"/>
    </source>
</evidence>
<dbReference type="PANTHER" id="PTHR42718">
    <property type="entry name" value="MAJOR FACILITATOR SUPERFAMILY MULTIDRUG TRANSPORTER MFSC"/>
    <property type="match status" value="1"/>
</dbReference>
<feature type="transmembrane region" description="Helical" evidence="8">
    <location>
        <begin position="47"/>
        <end position="67"/>
    </location>
</feature>
<evidence type="ECO:0000256" key="4">
    <source>
        <dbReference type="ARBA" id="ARBA00022692"/>
    </source>
</evidence>
<dbReference type="OrthoDB" id="9781469at2"/>
<dbReference type="Proteomes" id="UP000324101">
    <property type="component" value="Chromosome"/>
</dbReference>
<dbReference type="Pfam" id="PF07690">
    <property type="entry name" value="MFS_1"/>
    <property type="match status" value="1"/>
</dbReference>
<sequence>MHTPAQAPHRWIVLAILSGSLLLISMDTTILNVAFPSLVGDLQPGAVQQLWIIDVYALALSGLLVTAGALGDRWGRKRLLMAGFGIFSLASLIAVFSTEAWHVIAARALLGIGGAAIMPSTVSILRTVFTDAKERAFALAVWAAVFGGGMAFGPVVGGLLVQDYGWHSAFLLNLPVAAVIVAAGLRYLPESRSPRSSGTWDWWGVGQSVVGMLALAGGIKQLGKSGVGDPLPWTLLLIAAALLTVFVRRQLRLDNPLLQVRLFAKPAFSVAATAIFLPMVGMGAILFLVTQWFQYGEGYTPLEAGVRLLPAPLALIAASMVAPSLMHLFAIRHVLGAGLVVLAVGMALPWTFQQFTELGYPAFAAALTVMGLGAGLATTVASVTLVSAAPAAEVSSAAAIEETCYELGSAMGVAVLGSTAAALYRGNLPALDLDGPSAAAVRGSVGEAAHTAERLGGALGQALLDTASHAYTLAITPAFLLAAVLAVTAAATTWTLIPRDLQPTENH</sequence>
<dbReference type="InterPro" id="IPR020846">
    <property type="entry name" value="MFS_dom"/>
</dbReference>
<feature type="transmembrane region" description="Helical" evidence="8">
    <location>
        <begin position="104"/>
        <end position="125"/>
    </location>
</feature>
<keyword evidence="5 8" id="KW-1133">Transmembrane helix</keyword>
<name>A0A5P2DVY1_STRVZ</name>
<feature type="transmembrane region" description="Helical" evidence="8">
    <location>
        <begin position="334"/>
        <end position="352"/>
    </location>
</feature>
<dbReference type="EMBL" id="CP029189">
    <property type="protein sequence ID" value="QES59372.1"/>
    <property type="molecule type" value="Genomic_DNA"/>
</dbReference>
<dbReference type="Gene3D" id="1.20.1250.20">
    <property type="entry name" value="MFS general substrate transporter like domains"/>
    <property type="match status" value="1"/>
</dbReference>
<dbReference type="InterPro" id="IPR011701">
    <property type="entry name" value="MFS"/>
</dbReference>
<evidence type="ECO:0000313" key="11">
    <source>
        <dbReference type="Proteomes" id="UP000324101"/>
    </source>
</evidence>
<feature type="transmembrane region" description="Helical" evidence="8">
    <location>
        <begin position="166"/>
        <end position="188"/>
    </location>
</feature>